<evidence type="ECO:0000313" key="2">
    <source>
        <dbReference type="Proteomes" id="UP000823749"/>
    </source>
</evidence>
<evidence type="ECO:0000313" key="1">
    <source>
        <dbReference type="EMBL" id="KAG5524062.1"/>
    </source>
</evidence>
<dbReference type="EMBL" id="JACTNZ010000011">
    <property type="protein sequence ID" value="KAG5524062.1"/>
    <property type="molecule type" value="Genomic_DNA"/>
</dbReference>
<comment type="caution">
    <text evidence="1">The sequence shown here is derived from an EMBL/GenBank/DDBJ whole genome shotgun (WGS) entry which is preliminary data.</text>
</comment>
<proteinExistence type="predicted"/>
<name>A0AAV6I6L2_9ERIC</name>
<organism evidence="1 2">
    <name type="scientific">Rhododendron griersonianum</name>
    <dbReference type="NCBI Taxonomy" id="479676"/>
    <lineage>
        <taxon>Eukaryota</taxon>
        <taxon>Viridiplantae</taxon>
        <taxon>Streptophyta</taxon>
        <taxon>Embryophyta</taxon>
        <taxon>Tracheophyta</taxon>
        <taxon>Spermatophyta</taxon>
        <taxon>Magnoliopsida</taxon>
        <taxon>eudicotyledons</taxon>
        <taxon>Gunneridae</taxon>
        <taxon>Pentapetalae</taxon>
        <taxon>asterids</taxon>
        <taxon>Ericales</taxon>
        <taxon>Ericaceae</taxon>
        <taxon>Ericoideae</taxon>
        <taxon>Rhodoreae</taxon>
        <taxon>Rhododendron</taxon>
    </lineage>
</organism>
<keyword evidence="2" id="KW-1185">Reference proteome</keyword>
<dbReference type="AlphaFoldDB" id="A0AAV6I6L2"/>
<dbReference type="Proteomes" id="UP000823749">
    <property type="component" value="Chromosome 11"/>
</dbReference>
<reference evidence="1" key="1">
    <citation type="submission" date="2020-08" db="EMBL/GenBank/DDBJ databases">
        <title>Plant Genome Project.</title>
        <authorList>
            <person name="Zhang R.-G."/>
        </authorList>
    </citation>
    <scope>NUCLEOTIDE SEQUENCE</scope>
    <source>
        <strain evidence="1">WSP0</strain>
        <tissue evidence="1">Leaf</tissue>
    </source>
</reference>
<sequence>MGRLQLEYLYSFLQSIKDIRVCDLGLDRIEEIGLTVQNFDKLGFDIWLVYKELDATKIMRENDVRWKYCEGAKAALEEAHMALARARDTVAVAEAVVEERRLAYEHMAEEAHLGDRLIDVPLCDNDPFLKKIFG</sequence>
<gene>
    <name evidence="1" type="ORF">RHGRI_030904</name>
</gene>
<accession>A0AAV6I6L2</accession>
<protein>
    <submittedName>
        <fullName evidence="1">Uncharacterized protein</fullName>
    </submittedName>
</protein>